<accession>A0ABS3RTK2</accession>
<reference evidence="1 2" key="1">
    <citation type="submission" date="2021-03" db="EMBL/GenBank/DDBJ databases">
        <title>Actinomadura violae sp. nov., isolated from lichen in Thailand.</title>
        <authorList>
            <person name="Kanchanasin P."/>
            <person name="Saeng-In P."/>
            <person name="Phongsopitanun W."/>
            <person name="Yuki M."/>
            <person name="Kudo T."/>
            <person name="Ohkuma M."/>
            <person name="Tanasupawat S."/>
        </authorList>
    </citation>
    <scope>NUCLEOTIDE SEQUENCE [LARGE SCALE GENOMIC DNA]</scope>
    <source>
        <strain evidence="1 2">LCR2-06</strain>
    </source>
</reference>
<dbReference type="RefSeq" id="WP_208241954.1">
    <property type="nucleotide sequence ID" value="NZ_JAGEPF010000010.1"/>
</dbReference>
<dbReference type="Proteomes" id="UP000680206">
    <property type="component" value="Unassembled WGS sequence"/>
</dbReference>
<sequence>MTSVPLNETAVVVLDPTGAGTASIGPISARESWHPDVISVKVSSKINEAECQIFVGDSATQPNYIDGTYSGSSGDATDRAAATLIRVGWKVFATWAGGDAAATATLTVTGTKDV</sequence>
<comment type="caution">
    <text evidence="1">The sequence shown here is derived from an EMBL/GenBank/DDBJ whole genome shotgun (WGS) entry which is preliminary data.</text>
</comment>
<proteinExistence type="predicted"/>
<dbReference type="EMBL" id="JAGEPF010000010">
    <property type="protein sequence ID" value="MBO2459369.1"/>
    <property type="molecule type" value="Genomic_DNA"/>
</dbReference>
<name>A0ABS3RTK2_9ACTN</name>
<keyword evidence="2" id="KW-1185">Reference proteome</keyword>
<protein>
    <submittedName>
        <fullName evidence="1">Uncharacterized protein</fullName>
    </submittedName>
</protein>
<organism evidence="1 2">
    <name type="scientific">Actinomadura violacea</name>
    <dbReference type="NCBI Taxonomy" id="2819934"/>
    <lineage>
        <taxon>Bacteria</taxon>
        <taxon>Bacillati</taxon>
        <taxon>Actinomycetota</taxon>
        <taxon>Actinomycetes</taxon>
        <taxon>Streptosporangiales</taxon>
        <taxon>Thermomonosporaceae</taxon>
        <taxon>Actinomadura</taxon>
    </lineage>
</organism>
<gene>
    <name evidence="1" type="ORF">J4709_17465</name>
</gene>
<evidence type="ECO:0000313" key="2">
    <source>
        <dbReference type="Proteomes" id="UP000680206"/>
    </source>
</evidence>
<evidence type="ECO:0000313" key="1">
    <source>
        <dbReference type="EMBL" id="MBO2459369.1"/>
    </source>
</evidence>